<dbReference type="AlphaFoldDB" id="A0A443HHQ8"/>
<dbReference type="VEuPathDB" id="FungiDB:C8Q69DRAFT_482842"/>
<dbReference type="InterPro" id="IPR021833">
    <property type="entry name" value="DUF3425"/>
</dbReference>
<feature type="region of interest" description="Disordered" evidence="2">
    <location>
        <begin position="114"/>
        <end position="137"/>
    </location>
</feature>
<dbReference type="EMBL" id="RCNU01000021">
    <property type="protein sequence ID" value="RWQ91360.1"/>
    <property type="molecule type" value="Genomic_DNA"/>
</dbReference>
<protein>
    <recommendedName>
        <fullName evidence="5">BZIP transcription factor</fullName>
    </recommendedName>
</protein>
<dbReference type="RefSeq" id="XP_028481005.1">
    <property type="nucleotide sequence ID" value="XM_028631684.1"/>
</dbReference>
<organism evidence="3 4">
    <name type="scientific">Byssochlamys spectabilis</name>
    <name type="common">Paecilomyces variotii</name>
    <dbReference type="NCBI Taxonomy" id="264951"/>
    <lineage>
        <taxon>Eukaryota</taxon>
        <taxon>Fungi</taxon>
        <taxon>Dikarya</taxon>
        <taxon>Ascomycota</taxon>
        <taxon>Pezizomycotina</taxon>
        <taxon>Eurotiomycetes</taxon>
        <taxon>Eurotiomycetidae</taxon>
        <taxon>Eurotiales</taxon>
        <taxon>Thermoascaceae</taxon>
        <taxon>Paecilomyces</taxon>
    </lineage>
</organism>
<dbReference type="GeneID" id="39600961"/>
<keyword evidence="1" id="KW-0175">Coiled coil</keyword>
<dbReference type="Proteomes" id="UP000283841">
    <property type="component" value="Unassembled WGS sequence"/>
</dbReference>
<feature type="coiled-coil region" evidence="1">
    <location>
        <begin position="45"/>
        <end position="72"/>
    </location>
</feature>
<evidence type="ECO:0000313" key="3">
    <source>
        <dbReference type="EMBL" id="RWQ91360.1"/>
    </source>
</evidence>
<evidence type="ECO:0000256" key="1">
    <source>
        <dbReference type="SAM" id="Coils"/>
    </source>
</evidence>
<dbReference type="PANTHER" id="PTHR37012:SF6">
    <property type="entry name" value="BZIP TRANSCRIPTION FACTOR"/>
    <property type="match status" value="1"/>
</dbReference>
<gene>
    <name evidence="3" type="ORF">C8Q69DRAFT_482842</name>
</gene>
<accession>A0A443HHQ8</accession>
<name>A0A443HHQ8_BYSSP</name>
<dbReference type="CDD" id="cd14688">
    <property type="entry name" value="bZIP_YAP"/>
    <property type="match status" value="1"/>
</dbReference>
<comment type="caution">
    <text evidence="3">The sequence shown here is derived from an EMBL/GenBank/DDBJ whole genome shotgun (WGS) entry which is preliminary data.</text>
</comment>
<dbReference type="PANTHER" id="PTHR37012">
    <property type="entry name" value="B-ZIP TRANSCRIPTION FACTOR (EUROFUNG)-RELATED"/>
    <property type="match status" value="1"/>
</dbReference>
<dbReference type="Pfam" id="PF11905">
    <property type="entry name" value="DUF3425"/>
    <property type="match status" value="1"/>
</dbReference>
<evidence type="ECO:0000313" key="4">
    <source>
        <dbReference type="Proteomes" id="UP000283841"/>
    </source>
</evidence>
<feature type="compositionally biased region" description="Polar residues" evidence="2">
    <location>
        <begin position="119"/>
        <end position="137"/>
    </location>
</feature>
<proteinExistence type="predicted"/>
<sequence length="394" mass="45449">MLSAEKKRLRDRRAQQTFRTKRVQQMIRLKEQVAYCEQHHDDQGTQQLLQTIQSLREQNAVLIQRQERLRSLILAWDDDYPVNLLTRNFPGVGQTSQEEVIQGALNYREENLLRPPVSEDTNPDSMGSINVNEPSGLLNSTPMSASAPPVAQSSVSSPAAVLTSPMPGQCLPWKLLPLNDDDFSSSESISLPWFAYPQRIASSADSPLSPLDFLYGTRENFLSDMIHMVIRRRPLRDPERLAIGWTAYHLTKWLFSPGPTTYARLPEFSRPILGQTQIPHPMALDFIPWPRVRLNLIQRWHVYRERRDELFGMLAICVKVRWPWGENILERNERNELCIRQSFYDTFMSESGWGLTSEFINKYPDLVAGADLASIIYEYKCPICKSILRSIFRL</sequence>
<evidence type="ECO:0000256" key="2">
    <source>
        <dbReference type="SAM" id="MobiDB-lite"/>
    </source>
</evidence>
<evidence type="ECO:0008006" key="5">
    <source>
        <dbReference type="Google" id="ProtNLM"/>
    </source>
</evidence>
<keyword evidence="4" id="KW-1185">Reference proteome</keyword>
<reference evidence="3 4" key="1">
    <citation type="journal article" date="2018" name="Front. Microbiol.">
        <title>Genomic and genetic insights into a cosmopolitan fungus, Paecilomyces variotii (Eurotiales).</title>
        <authorList>
            <person name="Urquhart A.S."/>
            <person name="Mondo S.J."/>
            <person name="Makela M.R."/>
            <person name="Hane J.K."/>
            <person name="Wiebenga A."/>
            <person name="He G."/>
            <person name="Mihaltcheva S."/>
            <person name="Pangilinan J."/>
            <person name="Lipzen A."/>
            <person name="Barry K."/>
            <person name="de Vries R.P."/>
            <person name="Grigoriev I.V."/>
            <person name="Idnurm A."/>
        </authorList>
    </citation>
    <scope>NUCLEOTIDE SEQUENCE [LARGE SCALE GENOMIC DNA]</scope>
    <source>
        <strain evidence="3 4">CBS 101075</strain>
    </source>
</reference>